<evidence type="ECO:0000313" key="4">
    <source>
        <dbReference type="Proteomes" id="UP001162640"/>
    </source>
</evidence>
<evidence type="ECO:0000256" key="2">
    <source>
        <dbReference type="SAM" id="MobiDB-lite"/>
    </source>
</evidence>
<feature type="compositionally biased region" description="Basic and acidic residues" evidence="2">
    <location>
        <begin position="712"/>
        <end position="724"/>
    </location>
</feature>
<comment type="caution">
    <text evidence="3">The sequence shown here is derived from an EMBL/GenBank/DDBJ whole genome shotgun (WGS) entry which is preliminary data.</text>
</comment>
<reference evidence="4" key="1">
    <citation type="journal article" date="2023" name="Commun. Biol.">
        <title>Genome analysis of Parmales, the sister group of diatoms, reveals the evolutionary specialization of diatoms from phago-mixotrophs to photoautotrophs.</title>
        <authorList>
            <person name="Ban H."/>
            <person name="Sato S."/>
            <person name="Yoshikawa S."/>
            <person name="Yamada K."/>
            <person name="Nakamura Y."/>
            <person name="Ichinomiya M."/>
            <person name="Sato N."/>
            <person name="Blanc-Mathieu R."/>
            <person name="Endo H."/>
            <person name="Kuwata A."/>
            <person name="Ogata H."/>
        </authorList>
    </citation>
    <scope>NUCLEOTIDE SEQUENCE [LARGE SCALE GENOMIC DNA]</scope>
</reference>
<feature type="compositionally biased region" description="Polar residues" evidence="2">
    <location>
        <begin position="112"/>
        <end position="126"/>
    </location>
</feature>
<sequence>MPQNPFLDLNASQSSPQISNSSYRPGRQAAKQRMDRSDSLSQIGRRQTTKRGRANSNYTSNLPPSPSQIPVTYDDDASIQSTSTMSSYKTIPNHGASEGMPKIHAKTHRSRTQSAISTHNSSTDPTGNAGIMHQKEVILSRVDDMTQEYMDPPPVDPLTGDPDQTLKKVDETAELRTNIGFAIEHAMSLQQMNEAEKGSLNSLLDWFFELRQLEQEKADEFNSDEGQLFKEDNSGLIMEAAETVSFLRNNKKTVDGVAVTLKKIIADIHKIHEDTTKAVTNELNTKVRMKDIDISQMKRSLLDAELSVNKLEKNNSNMEKRMRSTDMRVQTMEDSKHRNESGWADLSRTFSEKIIHLEKLLAQESSKAKMMEQILRSGGLELQMELKNKEKNGDQQSDDDEEDKEYMAKLLSKVNDLADQLQSKNLEVNAINRKSAADIAKLQSTVKITEAKSIEKGKMMLQEIDEFKKKFIEEMSAEAARKDADMKEVADKYEAQITRMRDLLKEAEQREKAFEGKLKEKETNTKKAQMELKGALTEIEDLKKELATVKDGESKLNAKIELLEAHRKTAGQGKADLQEQFESEKADIEADWEKRLEAQAGNNKKQMAKQSEELTSLRNQLDEWKKNSEGSEAMSREAQLAAETTAKEIADLKKQLAEMEQRKNLAETQKENSLKEAAMAHAEELEKLSAEKEALEQKMGSGADAHLQQQEELQKQQEEAKNKLQNDMQSLKLELMEEKTKLTNLEKAKNAEIDELKKMLSSAGSVTSEEKEALQKELEGMSKLLGKEKLKAKASQMAAKTQKHELQKQLDASEAQAQRSLGDNSALRRHLATTESNLKMAHKLLIDVSDEQEDFKDFERVDKVVEVLHEMEKGANSKKLERSKRKIEKENKRKANMVMAMLRRASATGFGGAKRDSVTSKIWTDERKQQFVAMAKRKSMMMDEGMTHDETFSKLNQGDSYFHHGKDAEIYAEENPSTPGSSRPSKTPSAQEPPAIPPPTTELQAEQEEPLDPLTLTPVDENKEEKRSISPTLIKDKISKVRVSAYVTNRMERTESMEQGYEDTVNKLQDQVDTEVAALNAATELRGSMDDRRMSAIERENSETLQDDLFNNLFELEEKRRKDDEERAKRAKALAEEQEAYERELAEMEKNRKRLSQMGMVDDAEMEKLLKQQADQEAAMKKHQEDLEKHQRQLKEMEEKLPDAMVKTGHRVSIRAPPVNLLQAKMFERTKAMRAFAKKQEKSQPTEIRRNVKEAINQAKKAARMDAKIESIKDEIGEAHNNHDAVKARELHEKQEGLEGDLDEIVMELDDHEIDDILDAIRVIQTTDFLEEAEDEDEDEDEVEEEAILDVLQNSLNTSDLKDLSNRLAQNKIRSEGKQVSGGSQMADQMLQAALVAGNIAELATMDSEILASLKNVLSQIQTTHGDVGDLKAREKLLKKQSEVLQHAMNDAGGWRSCVFLENGEVDFECDVSVWPDADQVLMLGVINDRLMLLVEEERDQKSKAKREAREALKAAKAGAASKKERTKQETLHKAVRKLWRTASSVMDDEEKGPEEGSRPSTAGTEDSEVQELILHDFPMADGSQIEMVLERDGRDVEKLNDFVGTLTEKAEMLAEMKEKFEGMEMENERLRREAENYVDPSILNELDGLRKELENRERLVADLQNAIGEKTSEVDGMRGQLSEAEARFGASDSDARAELENSKGQLASNLEQLRAMQNANQASENMARMLKERIKELELSEAEFKRQVEILMQKEASFEDEMNALLEARKADEFALAELEKQLSMALDGDGKQRLEALRRRREKKLGKYSNAIADLIRKREENLLEVMKSYKWIHHVPQVVFNGVPYSSLVEWAERKRLEIGEKTGVKIEKVDTRFMDALHLEGKAFEEMKRKQAEMEQYEGGGGLFFVTSDLRKKQPPKRRKSFDGGSGGYTGFGLVQYRQSADIDKQPYGPWGRHPELRYPYADPGQPGSGDIGVYAEVKEETAGGQKFVRKGAGKDDGFQWGSSFEKARQQKMPVKRVQQTWQAKKPLVGKGVVLPDLPKGAKGREEGPTTEERGGGELWGGLDVKAGGGGSGEVVKSNLKPIKGGALSLRG</sequence>
<name>A0A9W7EET9_9STRA</name>
<feature type="compositionally biased region" description="Low complexity" evidence="2">
    <location>
        <begin position="12"/>
        <end position="22"/>
    </location>
</feature>
<feature type="region of interest" description="Disordered" evidence="2">
    <location>
        <begin position="1543"/>
        <end position="1568"/>
    </location>
</feature>
<feature type="coiled-coil region" evidence="1">
    <location>
        <begin position="1697"/>
        <end position="1783"/>
    </location>
</feature>
<accession>A0A9W7EET9</accession>
<feature type="region of interest" description="Disordered" evidence="2">
    <location>
        <begin position="1500"/>
        <end position="1528"/>
    </location>
</feature>
<dbReference type="EMBL" id="BLQM01000217">
    <property type="protein sequence ID" value="GMH76173.1"/>
    <property type="molecule type" value="Genomic_DNA"/>
</dbReference>
<organism evidence="3 4">
    <name type="scientific">Triparma laevis f. inornata</name>
    <dbReference type="NCBI Taxonomy" id="1714386"/>
    <lineage>
        <taxon>Eukaryota</taxon>
        <taxon>Sar</taxon>
        <taxon>Stramenopiles</taxon>
        <taxon>Ochrophyta</taxon>
        <taxon>Bolidophyceae</taxon>
        <taxon>Parmales</taxon>
        <taxon>Triparmaceae</taxon>
        <taxon>Triparma</taxon>
    </lineage>
</organism>
<evidence type="ECO:0000256" key="1">
    <source>
        <dbReference type="SAM" id="Coils"/>
    </source>
</evidence>
<feature type="coiled-coil region" evidence="1">
    <location>
        <begin position="407"/>
        <end position="434"/>
    </location>
</feature>
<feature type="coiled-coil region" evidence="1">
    <location>
        <begin position="472"/>
        <end position="559"/>
    </location>
</feature>
<feature type="region of interest" description="Disordered" evidence="2">
    <location>
        <begin position="1"/>
        <end position="73"/>
    </location>
</feature>
<feature type="region of interest" description="Disordered" evidence="2">
    <location>
        <begin position="2037"/>
        <end position="2096"/>
    </location>
</feature>
<proteinExistence type="predicted"/>
<gene>
    <name evidence="3" type="ORF">TL16_g06995</name>
</gene>
<feature type="compositionally biased region" description="Basic and acidic residues" evidence="2">
    <location>
        <begin position="1020"/>
        <end position="1034"/>
    </location>
</feature>
<dbReference type="Proteomes" id="UP001162640">
    <property type="component" value="Unassembled WGS sequence"/>
</dbReference>
<feature type="coiled-coil region" evidence="1">
    <location>
        <begin position="1607"/>
        <end position="1670"/>
    </location>
</feature>
<feature type="compositionally biased region" description="Basic and acidic residues" evidence="2">
    <location>
        <begin position="1500"/>
        <end position="1514"/>
    </location>
</feature>
<feature type="region of interest" description="Disordered" evidence="2">
    <location>
        <begin position="696"/>
        <end position="724"/>
    </location>
</feature>
<feature type="region of interest" description="Disordered" evidence="2">
    <location>
        <begin position="318"/>
        <end position="340"/>
    </location>
</feature>
<feature type="region of interest" description="Disordered" evidence="2">
    <location>
        <begin position="87"/>
        <end position="131"/>
    </location>
</feature>
<feature type="compositionally biased region" description="Polar residues" evidence="2">
    <location>
        <begin position="975"/>
        <end position="986"/>
    </location>
</feature>
<feature type="region of interest" description="Disordered" evidence="2">
    <location>
        <begin position="795"/>
        <end position="826"/>
    </location>
</feature>
<feature type="region of interest" description="Disordered" evidence="2">
    <location>
        <begin position="972"/>
        <end position="1034"/>
    </location>
</feature>
<evidence type="ECO:0000313" key="3">
    <source>
        <dbReference type="EMBL" id="GMH76173.1"/>
    </source>
</evidence>
<protein>
    <submittedName>
        <fullName evidence="3">Uncharacterized protein</fullName>
    </submittedName>
</protein>
<keyword evidence="1" id="KW-0175">Coiled coil</keyword>
<feature type="compositionally biased region" description="Basic and acidic residues" evidence="2">
    <location>
        <begin position="2047"/>
        <end position="2060"/>
    </location>
</feature>
<feature type="coiled-coil region" evidence="1">
    <location>
        <begin position="1131"/>
        <end position="1207"/>
    </location>
</feature>